<comment type="subcellular location">
    <subcellularLocation>
        <location evidence="1 11">Membrane</location>
        <topology evidence="1 11">Single-pass membrane protein</topology>
    </subcellularLocation>
</comment>
<reference evidence="12 13" key="2">
    <citation type="journal article" date="2019" name="G3 (Bethesda)">
        <title>Hybrid Assembly of the Genome of the Entomopathogenic Nematode Steinernema carpocapsae Identifies the X-Chromosome.</title>
        <authorList>
            <person name="Serra L."/>
            <person name="Macchietto M."/>
            <person name="Macias-Munoz A."/>
            <person name="McGill C.J."/>
            <person name="Rodriguez I.M."/>
            <person name="Rodriguez B."/>
            <person name="Murad R."/>
            <person name="Mortazavi A."/>
        </authorList>
    </citation>
    <scope>NUCLEOTIDE SEQUENCE [LARGE SCALE GENOMIC DNA]</scope>
    <source>
        <strain evidence="12 13">ALL</strain>
    </source>
</reference>
<dbReference type="PANTHER" id="PTHR48043">
    <property type="entry name" value="EG:EG0003.4 PROTEIN-RELATED"/>
    <property type="match status" value="1"/>
</dbReference>
<dbReference type="Gene3D" id="3.40.50.2000">
    <property type="entry name" value="Glycogen Phosphorylase B"/>
    <property type="match status" value="1"/>
</dbReference>
<dbReference type="SUPFAM" id="SSF53756">
    <property type="entry name" value="UDP-Glycosyltransferase/glycogen phosphorylase"/>
    <property type="match status" value="1"/>
</dbReference>
<evidence type="ECO:0000256" key="3">
    <source>
        <dbReference type="ARBA" id="ARBA00022676"/>
    </source>
</evidence>
<keyword evidence="7 11" id="KW-1133">Transmembrane helix</keyword>
<name>A0A4U5LYJ9_STECR</name>
<dbReference type="InterPro" id="IPR035595">
    <property type="entry name" value="UDP_glycos_trans_CS"/>
</dbReference>
<dbReference type="OrthoDB" id="5835829at2759"/>
<dbReference type="EMBL" id="AZBU02000011">
    <property type="protein sequence ID" value="TKR61340.1"/>
    <property type="molecule type" value="Genomic_DNA"/>
</dbReference>
<evidence type="ECO:0000256" key="1">
    <source>
        <dbReference type="ARBA" id="ARBA00004167"/>
    </source>
</evidence>
<dbReference type="Pfam" id="PF00201">
    <property type="entry name" value="UDPGT"/>
    <property type="match status" value="1"/>
</dbReference>
<dbReference type="AlphaFoldDB" id="A0A4U5LYJ9"/>
<organism evidence="12 13">
    <name type="scientific">Steinernema carpocapsae</name>
    <name type="common">Entomopathogenic nematode</name>
    <dbReference type="NCBI Taxonomy" id="34508"/>
    <lineage>
        <taxon>Eukaryota</taxon>
        <taxon>Metazoa</taxon>
        <taxon>Ecdysozoa</taxon>
        <taxon>Nematoda</taxon>
        <taxon>Chromadorea</taxon>
        <taxon>Rhabditida</taxon>
        <taxon>Tylenchina</taxon>
        <taxon>Panagrolaimomorpha</taxon>
        <taxon>Strongyloidoidea</taxon>
        <taxon>Steinernematidae</taxon>
        <taxon>Steinernema</taxon>
    </lineage>
</organism>
<dbReference type="InterPro" id="IPR002213">
    <property type="entry name" value="UDP_glucos_trans"/>
</dbReference>
<dbReference type="PANTHER" id="PTHR48043:SF23">
    <property type="entry name" value="UDP-GLUCURONOSYLTRANSFERASE"/>
    <property type="match status" value="1"/>
</dbReference>
<comment type="catalytic activity">
    <reaction evidence="9 11">
        <text>glucuronate acceptor + UDP-alpha-D-glucuronate = acceptor beta-D-glucuronoside + UDP + H(+)</text>
        <dbReference type="Rhea" id="RHEA:21032"/>
        <dbReference type="ChEBI" id="CHEBI:15378"/>
        <dbReference type="ChEBI" id="CHEBI:58052"/>
        <dbReference type="ChEBI" id="CHEBI:58223"/>
        <dbReference type="ChEBI" id="CHEBI:132367"/>
        <dbReference type="ChEBI" id="CHEBI:132368"/>
        <dbReference type="EC" id="2.4.1.17"/>
    </reaction>
</comment>
<feature type="transmembrane region" description="Helical" evidence="11">
    <location>
        <begin position="164"/>
        <end position="190"/>
    </location>
</feature>
<dbReference type="Proteomes" id="UP000298663">
    <property type="component" value="Unassembled WGS sequence"/>
</dbReference>
<evidence type="ECO:0000256" key="11">
    <source>
        <dbReference type="RuleBase" id="RU362059"/>
    </source>
</evidence>
<keyword evidence="5 11" id="KW-0812">Transmembrane</keyword>
<evidence type="ECO:0000256" key="2">
    <source>
        <dbReference type="ARBA" id="ARBA00009995"/>
    </source>
</evidence>
<protein>
    <recommendedName>
        <fullName evidence="11">UDP-glucuronosyltransferase</fullName>
        <ecNumber evidence="11">2.4.1.17</ecNumber>
    </recommendedName>
</protein>
<keyword evidence="13" id="KW-1185">Reference proteome</keyword>
<evidence type="ECO:0000256" key="5">
    <source>
        <dbReference type="ARBA" id="ARBA00022692"/>
    </source>
</evidence>
<dbReference type="EC" id="2.4.1.17" evidence="11"/>
<sequence>MFKRFPDVTFIWKFETDQIEFLKGIQNVHTVKWAPQNDLLAHHNLKLFITHGGMGSVLETVHRGVPVLMVPLFGDQMRNAKMLERIGVGFEFDRHDLNYVEKLSGAVKELLTNESYTQASKRIQFLIENRPFDIRDSFLKQVEFAARVGPIPSMTSIVPRTGFVAYYMLDAVALVSAVIAFACVSLWLIVRKIWSMVRGQKKVKTT</sequence>
<keyword evidence="3 10" id="KW-0328">Glycosyltransferase</keyword>
<evidence type="ECO:0000313" key="13">
    <source>
        <dbReference type="Proteomes" id="UP000298663"/>
    </source>
</evidence>
<keyword evidence="4 10" id="KW-0808">Transferase</keyword>
<reference evidence="12 13" key="1">
    <citation type="journal article" date="2015" name="Genome Biol.">
        <title>Comparative genomics of Steinernema reveals deeply conserved gene regulatory networks.</title>
        <authorList>
            <person name="Dillman A.R."/>
            <person name="Macchietto M."/>
            <person name="Porter C.F."/>
            <person name="Rogers A."/>
            <person name="Williams B."/>
            <person name="Antoshechkin I."/>
            <person name="Lee M.M."/>
            <person name="Goodwin Z."/>
            <person name="Lu X."/>
            <person name="Lewis E.E."/>
            <person name="Goodrich-Blair H."/>
            <person name="Stock S.P."/>
            <person name="Adams B.J."/>
            <person name="Sternberg P.W."/>
            <person name="Mortazavi A."/>
        </authorList>
    </citation>
    <scope>NUCLEOTIDE SEQUENCE [LARGE SCALE GENOMIC DNA]</scope>
    <source>
        <strain evidence="12 13">ALL</strain>
    </source>
</reference>
<accession>A0A4U5LYJ9</accession>
<comment type="caution">
    <text evidence="12">The sequence shown here is derived from an EMBL/GenBank/DDBJ whole genome shotgun (WGS) entry which is preliminary data.</text>
</comment>
<evidence type="ECO:0000256" key="7">
    <source>
        <dbReference type="ARBA" id="ARBA00022989"/>
    </source>
</evidence>
<dbReference type="STRING" id="34508.A0A4U5LYJ9"/>
<keyword evidence="6" id="KW-0732">Signal</keyword>
<keyword evidence="8 11" id="KW-0472">Membrane</keyword>
<evidence type="ECO:0000256" key="8">
    <source>
        <dbReference type="ARBA" id="ARBA00023136"/>
    </source>
</evidence>
<dbReference type="FunFam" id="3.40.50.2000:FF:000038">
    <property type="entry name" value="UDP-GlucuronosylTransferase"/>
    <property type="match status" value="1"/>
</dbReference>
<evidence type="ECO:0000256" key="10">
    <source>
        <dbReference type="RuleBase" id="RU003718"/>
    </source>
</evidence>
<dbReference type="CDD" id="cd03784">
    <property type="entry name" value="GT1_Gtf-like"/>
    <property type="match status" value="1"/>
</dbReference>
<dbReference type="PROSITE" id="PS00375">
    <property type="entry name" value="UDPGT"/>
    <property type="match status" value="1"/>
</dbReference>
<evidence type="ECO:0000313" key="12">
    <source>
        <dbReference type="EMBL" id="TKR61340.1"/>
    </source>
</evidence>
<evidence type="ECO:0000256" key="6">
    <source>
        <dbReference type="ARBA" id="ARBA00022729"/>
    </source>
</evidence>
<dbReference type="InterPro" id="IPR050271">
    <property type="entry name" value="UDP-glycosyltransferase"/>
</dbReference>
<dbReference type="GO" id="GO:0016020">
    <property type="term" value="C:membrane"/>
    <property type="evidence" value="ECO:0007669"/>
    <property type="project" value="UniProtKB-SubCell"/>
</dbReference>
<proteinExistence type="inferred from homology"/>
<evidence type="ECO:0000256" key="4">
    <source>
        <dbReference type="ARBA" id="ARBA00022679"/>
    </source>
</evidence>
<gene>
    <name evidence="12" type="ORF">L596_028459</name>
</gene>
<evidence type="ECO:0000256" key="9">
    <source>
        <dbReference type="ARBA" id="ARBA00047475"/>
    </source>
</evidence>
<dbReference type="GO" id="GO:0015020">
    <property type="term" value="F:glucuronosyltransferase activity"/>
    <property type="evidence" value="ECO:0007669"/>
    <property type="project" value="UniProtKB-EC"/>
</dbReference>
<comment type="similarity">
    <text evidence="2 10">Belongs to the UDP-glycosyltransferase family.</text>
</comment>